<dbReference type="PROSITE" id="PS51736">
    <property type="entry name" value="RECOMBINASES_3"/>
    <property type="match status" value="1"/>
</dbReference>
<dbReference type="CDD" id="cd00338">
    <property type="entry name" value="Ser_Recombinase"/>
    <property type="match status" value="1"/>
</dbReference>
<keyword evidence="4" id="KW-1185">Reference proteome</keyword>
<organism evidence="3 4">
    <name type="scientific">Micromonospora humi</name>
    <dbReference type="NCBI Taxonomy" id="745366"/>
    <lineage>
        <taxon>Bacteria</taxon>
        <taxon>Bacillati</taxon>
        <taxon>Actinomycetota</taxon>
        <taxon>Actinomycetes</taxon>
        <taxon>Micromonosporales</taxon>
        <taxon>Micromonosporaceae</taxon>
        <taxon>Micromonospora</taxon>
    </lineage>
</organism>
<dbReference type="OrthoDB" id="4500247at2"/>
<protein>
    <submittedName>
        <fullName evidence="3">Site-specific DNA recombinase</fullName>
    </submittedName>
</protein>
<dbReference type="PANTHER" id="PTHR30461:SF23">
    <property type="entry name" value="DNA RECOMBINASE-RELATED"/>
    <property type="match status" value="1"/>
</dbReference>
<gene>
    <name evidence="3" type="ORF">GA0070213_13316</name>
</gene>
<dbReference type="Gene3D" id="3.40.50.1390">
    <property type="entry name" value="Resolvase, N-terminal catalytic domain"/>
    <property type="match status" value="1"/>
</dbReference>
<dbReference type="InterPro" id="IPR036162">
    <property type="entry name" value="Resolvase-like_N_sf"/>
</dbReference>
<dbReference type="Gene3D" id="3.90.1750.20">
    <property type="entry name" value="Putative Large Serine Recombinase, Chain B, Domain 2"/>
    <property type="match status" value="1"/>
</dbReference>
<evidence type="ECO:0000313" key="3">
    <source>
        <dbReference type="EMBL" id="SCG79616.1"/>
    </source>
</evidence>
<dbReference type="Proteomes" id="UP000199360">
    <property type="component" value="Unassembled WGS sequence"/>
</dbReference>
<feature type="domain" description="Resolvase/invertase-type recombinase catalytic" evidence="1">
    <location>
        <begin position="13"/>
        <end position="164"/>
    </location>
</feature>
<dbReference type="InterPro" id="IPR006119">
    <property type="entry name" value="Resolv_N"/>
</dbReference>
<dbReference type="PROSITE" id="PS51737">
    <property type="entry name" value="RECOMBINASE_DNA_BIND"/>
    <property type="match status" value="1"/>
</dbReference>
<evidence type="ECO:0000259" key="2">
    <source>
        <dbReference type="PROSITE" id="PS51737"/>
    </source>
</evidence>
<dbReference type="Pfam" id="PF00239">
    <property type="entry name" value="Resolvase"/>
    <property type="match status" value="1"/>
</dbReference>
<name>A0A1C5KB19_9ACTN</name>
<dbReference type="InterPro" id="IPR011109">
    <property type="entry name" value="DNA_bind_recombinase_dom"/>
</dbReference>
<dbReference type="InterPro" id="IPR038109">
    <property type="entry name" value="DNA_bind_recomb_sf"/>
</dbReference>
<dbReference type="Pfam" id="PF07508">
    <property type="entry name" value="Recombinase"/>
    <property type="match status" value="1"/>
</dbReference>
<evidence type="ECO:0000313" key="4">
    <source>
        <dbReference type="Proteomes" id="UP000199360"/>
    </source>
</evidence>
<reference evidence="4" key="1">
    <citation type="submission" date="2016-06" db="EMBL/GenBank/DDBJ databases">
        <authorList>
            <person name="Varghese N."/>
            <person name="Submissions Spin"/>
        </authorList>
    </citation>
    <scope>NUCLEOTIDE SEQUENCE [LARGE SCALE GENOMIC DNA]</scope>
    <source>
        <strain evidence="4">DSM 45647</strain>
    </source>
</reference>
<dbReference type="AlphaFoldDB" id="A0A1C5KB19"/>
<dbReference type="GO" id="GO:0003677">
    <property type="term" value="F:DNA binding"/>
    <property type="evidence" value="ECO:0007669"/>
    <property type="project" value="InterPro"/>
</dbReference>
<dbReference type="SMART" id="SM00857">
    <property type="entry name" value="Resolvase"/>
    <property type="match status" value="1"/>
</dbReference>
<dbReference type="PANTHER" id="PTHR30461">
    <property type="entry name" value="DNA-INVERTASE FROM LAMBDOID PROPHAGE"/>
    <property type="match status" value="1"/>
</dbReference>
<dbReference type="STRING" id="745366.GA0070213_13316"/>
<dbReference type="GO" id="GO:0000150">
    <property type="term" value="F:DNA strand exchange activity"/>
    <property type="evidence" value="ECO:0007669"/>
    <property type="project" value="InterPro"/>
</dbReference>
<evidence type="ECO:0000259" key="1">
    <source>
        <dbReference type="PROSITE" id="PS51736"/>
    </source>
</evidence>
<accession>A0A1C5KB19</accession>
<sequence length="487" mass="55138">MGEIKPGLRAAVVAVIYARVSDDDKRQRRSVGEQEQECQQDAADHDWTVARVFVDNDRSASRYARKQREEYAKLLDYLAAEHVDVLILWESSRGGRELEGWAGLLNLCRRRRVRIHVVTHRRTYDLENPRDWRTLAEDGVDSAYESEKTRERILRSVRAKAASGLPHGKLLYGYRRTYDDRGNFVAQVIHEEQAEVVREAARRVVAGEPCRSIALDFNRRGIPTPRGGKNGWSLSQIGRTLRNPGYNGKRVHLGKIVGDAEWPAIIDDETYALCRSILTDPRRKTQRDTALRHLLSGAAVCDVCGSRMRVQKNRTHYGYLCAARFCVSVKTTVLEDFVVAVLMARLARPDALDLLAPAEDAGAPERARREVEEKRARLDEWYVAAARGEISPTALGVIERELRAEIEEAESRAQHVEVPPLVRDLVGPDVEQRWERLTIGQQRGVVSLLLDLRVGKTYRGARSLDPARLGNSRWRGDSRTWAEGGLV</sequence>
<dbReference type="InterPro" id="IPR050639">
    <property type="entry name" value="SSR_resolvase"/>
</dbReference>
<dbReference type="EMBL" id="FMDM01000033">
    <property type="protein sequence ID" value="SCG79616.1"/>
    <property type="molecule type" value="Genomic_DNA"/>
</dbReference>
<feature type="domain" description="Recombinase" evidence="2">
    <location>
        <begin position="171"/>
        <end position="284"/>
    </location>
</feature>
<dbReference type="SUPFAM" id="SSF53041">
    <property type="entry name" value="Resolvase-like"/>
    <property type="match status" value="1"/>
</dbReference>
<proteinExistence type="predicted"/>